<sequence>MLCALAALLVLMGLKSILLRVLLPIQNVIPRYFLVIHYQSWIKSRTIFQYLSTDVK</sequence>
<dbReference type="AlphaFoldDB" id="D3TSR3"/>
<dbReference type="EMBL" id="EZ424465">
    <property type="protein sequence ID" value="ADD20741.1"/>
    <property type="molecule type" value="mRNA"/>
</dbReference>
<protein>
    <submittedName>
        <fullName evidence="1">Hypothetical secreted peptide</fullName>
    </submittedName>
</protein>
<organism evidence="1">
    <name type="scientific">Glossina morsitans morsitans</name>
    <name type="common">Savannah tsetse fly</name>
    <dbReference type="NCBI Taxonomy" id="37546"/>
    <lineage>
        <taxon>Eukaryota</taxon>
        <taxon>Metazoa</taxon>
        <taxon>Ecdysozoa</taxon>
        <taxon>Arthropoda</taxon>
        <taxon>Hexapoda</taxon>
        <taxon>Insecta</taxon>
        <taxon>Pterygota</taxon>
        <taxon>Neoptera</taxon>
        <taxon>Endopterygota</taxon>
        <taxon>Diptera</taxon>
        <taxon>Brachycera</taxon>
        <taxon>Muscomorpha</taxon>
        <taxon>Hippoboscoidea</taxon>
        <taxon>Glossinidae</taxon>
        <taxon>Glossina</taxon>
    </lineage>
</organism>
<accession>D3TSR3</accession>
<reference evidence="1" key="2">
    <citation type="submission" date="2010-01" db="EMBL/GenBank/DDBJ databases">
        <authorList>
            <consortium name="International Glossina Genome Initiative"/>
            <person name="da Silva J."/>
            <person name="Ribeiro J.M.C."/>
            <person name="Abbeele J.V."/>
            <person name="Attardo G."/>
            <person name="Hao Z."/>
            <person name="Haines L.R."/>
            <person name="Soares M.B."/>
            <person name="Berriman M."/>
            <person name="Aksoy S."/>
            <person name="Lehane M.J."/>
        </authorList>
    </citation>
    <scope>NUCLEOTIDE SEQUENCE</scope>
    <source>
        <tissue evidence="1">Salivary gland</tissue>
    </source>
</reference>
<reference evidence="1" key="1">
    <citation type="journal article" date="2010" name="BMC Genomics">
        <title>An insight into the sialome of Glossina morsitans morsitans.</title>
        <authorList>
            <person name="Alves-Silva J."/>
            <person name="Ribeiro J.M."/>
            <person name="Van Den Abbeele J."/>
            <person name="Attardo G."/>
            <person name="Hao Z."/>
            <person name="Haines L.R."/>
            <person name="Soares M.B."/>
            <person name="Berriman M."/>
            <person name="Aksoy S."/>
            <person name="Lehane M.J."/>
        </authorList>
    </citation>
    <scope>NUCLEOTIDE SEQUENCE</scope>
    <source>
        <tissue evidence="1">Salivary gland</tissue>
    </source>
</reference>
<name>D3TSR3_GLOMM</name>
<proteinExistence type="evidence at transcript level"/>
<evidence type="ECO:0000313" key="1">
    <source>
        <dbReference type="EMBL" id="ADD20741.1"/>
    </source>
</evidence>